<comment type="caution">
    <text evidence="2">The sequence shown here is derived from an EMBL/GenBank/DDBJ whole genome shotgun (WGS) entry which is preliminary data.</text>
</comment>
<dbReference type="AlphaFoldDB" id="A0A4Q5N0N1"/>
<feature type="region of interest" description="Disordered" evidence="1">
    <location>
        <begin position="1"/>
        <end position="43"/>
    </location>
</feature>
<feature type="compositionally biased region" description="Basic residues" evidence="1">
    <location>
        <begin position="1"/>
        <end position="12"/>
    </location>
</feature>
<accession>A0A4Q5N0N1</accession>
<sequence>MTTHVRAQHRHPSPPALPDARALPNARAAARPATTTEVAGAPKEPGFVLHVGVDESFGHGPQALRDLIEAAETLQELARDLLPKANTFTTLSLTPPAAD</sequence>
<evidence type="ECO:0000313" key="3">
    <source>
        <dbReference type="Proteomes" id="UP000293764"/>
    </source>
</evidence>
<evidence type="ECO:0000313" key="2">
    <source>
        <dbReference type="EMBL" id="RYV51712.1"/>
    </source>
</evidence>
<evidence type="ECO:0000256" key="1">
    <source>
        <dbReference type="SAM" id="MobiDB-lite"/>
    </source>
</evidence>
<dbReference type="Proteomes" id="UP000293764">
    <property type="component" value="Unassembled WGS sequence"/>
</dbReference>
<dbReference type="RefSeq" id="WP_130102029.1">
    <property type="nucleotide sequence ID" value="NZ_SDWW01000013.1"/>
</dbReference>
<protein>
    <submittedName>
        <fullName evidence="2">Uncharacterized protein</fullName>
    </submittedName>
</protein>
<reference evidence="2 3" key="1">
    <citation type="submission" date="2019-01" db="EMBL/GenBank/DDBJ databases">
        <title>Novel species of Cellulomonas.</title>
        <authorList>
            <person name="Liu Q."/>
            <person name="Xin Y.-H."/>
        </authorList>
    </citation>
    <scope>NUCLEOTIDE SEQUENCE [LARGE SCALE GENOMIC DNA]</scope>
    <source>
        <strain evidence="2 3">HLT2-17</strain>
    </source>
</reference>
<gene>
    <name evidence="2" type="ORF">EUA98_07380</name>
</gene>
<proteinExistence type="predicted"/>
<organism evidence="2 3">
    <name type="scientific">Pengzhenrongella frigida</name>
    <dbReference type="NCBI Taxonomy" id="1259133"/>
    <lineage>
        <taxon>Bacteria</taxon>
        <taxon>Bacillati</taxon>
        <taxon>Actinomycetota</taxon>
        <taxon>Actinomycetes</taxon>
        <taxon>Micrococcales</taxon>
        <taxon>Pengzhenrongella</taxon>
    </lineage>
</organism>
<keyword evidence="3" id="KW-1185">Reference proteome</keyword>
<feature type="compositionally biased region" description="Low complexity" evidence="1">
    <location>
        <begin position="18"/>
        <end position="33"/>
    </location>
</feature>
<name>A0A4Q5N0N1_9MICO</name>
<dbReference type="EMBL" id="SDWW01000013">
    <property type="protein sequence ID" value="RYV51712.1"/>
    <property type="molecule type" value="Genomic_DNA"/>
</dbReference>